<keyword evidence="3" id="KW-1185">Reference proteome</keyword>
<sequence length="169" mass="20336">MLFEADRNRLERNYIIPMLEGIREATYYEISDIYDSTYKFVISLFDQIRIRNTKKEEDRKGFSYSIKNSELFGFIRVTKRKYEALYNLNDVKMIQVNSTEDFMQKYDTYLEEDVLINIEDLVSVSSKREIVEIMPYVNEYIFLMNILKVLKVEHQQQDNSIENILFESV</sequence>
<dbReference type="Pfam" id="PF22713">
    <property type="entry name" value="SNaCT6"/>
    <property type="match status" value="1"/>
</dbReference>
<evidence type="ECO:0000313" key="3">
    <source>
        <dbReference type="Proteomes" id="UP000515679"/>
    </source>
</evidence>
<reference evidence="2 3" key="1">
    <citation type="submission" date="2019-07" db="EMBL/GenBank/DDBJ databases">
        <authorList>
            <person name="Kim J.K."/>
            <person name="Cheong H.-M."/>
            <person name="Choi Y."/>
            <person name="Hwang K.J."/>
            <person name="Lee S."/>
            <person name="Choi C."/>
        </authorList>
    </citation>
    <scope>NUCLEOTIDE SEQUENCE [LARGE SCALE GENOMIC DNA]</scope>
    <source>
        <strain evidence="2 3">KS 22</strain>
    </source>
</reference>
<evidence type="ECO:0000259" key="1">
    <source>
        <dbReference type="Pfam" id="PF22713"/>
    </source>
</evidence>
<protein>
    <recommendedName>
        <fullName evidence="1">Short NACHT-associated C-terminal domain-containing protein</fullName>
    </recommendedName>
</protein>
<evidence type="ECO:0000313" key="2">
    <source>
        <dbReference type="EMBL" id="QMV42384.1"/>
    </source>
</evidence>
<dbReference type="Proteomes" id="UP000515679">
    <property type="component" value="Chromosome"/>
</dbReference>
<name>A0A7G5BZK0_9BACL</name>
<organism evidence="2 3">
    <name type="scientific">Cohnella cholangitidis</name>
    <dbReference type="NCBI Taxonomy" id="2598458"/>
    <lineage>
        <taxon>Bacteria</taxon>
        <taxon>Bacillati</taxon>
        <taxon>Bacillota</taxon>
        <taxon>Bacilli</taxon>
        <taxon>Bacillales</taxon>
        <taxon>Paenibacillaceae</taxon>
        <taxon>Cohnella</taxon>
    </lineage>
</organism>
<dbReference type="KEGG" id="cchl:FPL14_15150"/>
<dbReference type="EMBL" id="CP041969">
    <property type="protein sequence ID" value="QMV42384.1"/>
    <property type="molecule type" value="Genomic_DNA"/>
</dbReference>
<accession>A0A7G5BZK0</accession>
<dbReference type="InterPro" id="IPR055052">
    <property type="entry name" value="SNaCT6"/>
</dbReference>
<gene>
    <name evidence="2" type="ORF">FPL14_15150</name>
</gene>
<dbReference type="RefSeq" id="WP_182298227.1">
    <property type="nucleotide sequence ID" value="NZ_CP041969.1"/>
</dbReference>
<dbReference type="AlphaFoldDB" id="A0A7G5BZK0"/>
<proteinExistence type="predicted"/>
<feature type="domain" description="Short NACHT-associated C-terminal" evidence="1">
    <location>
        <begin position="3"/>
        <end position="112"/>
    </location>
</feature>